<dbReference type="NCBIfam" id="TIGR00229">
    <property type="entry name" value="sensory_box"/>
    <property type="match status" value="1"/>
</dbReference>
<evidence type="ECO:0000259" key="4">
    <source>
        <dbReference type="Pfam" id="PF13426"/>
    </source>
</evidence>
<feature type="domain" description="PAS" evidence="4">
    <location>
        <begin position="46"/>
        <end position="139"/>
    </location>
</feature>
<dbReference type="SUPFAM" id="SSF55785">
    <property type="entry name" value="PYP-like sensor domain (PAS domain)"/>
    <property type="match status" value="1"/>
</dbReference>
<gene>
    <name evidence="5" type="ORF">DSPE1174_LOCUS33497</name>
</gene>
<keyword evidence="2" id="KW-0288">FMN</keyword>
<dbReference type="EMBL" id="HBGS01064233">
    <property type="protein sequence ID" value="CAD9499243.1"/>
    <property type="molecule type" value="Transcribed_RNA"/>
</dbReference>
<dbReference type="PANTHER" id="PTHR47429">
    <property type="entry name" value="PROTEIN TWIN LOV 1"/>
    <property type="match status" value="1"/>
</dbReference>
<keyword evidence="3" id="KW-0157">Chromophore</keyword>
<accession>A0A7S2HSI4</accession>
<dbReference type="PANTHER" id="PTHR47429:SF2">
    <property type="entry name" value="PROTEIN TWIN LOV 1"/>
    <property type="match status" value="1"/>
</dbReference>
<dbReference type="Gene3D" id="3.30.450.20">
    <property type="entry name" value="PAS domain"/>
    <property type="match status" value="1"/>
</dbReference>
<dbReference type="Pfam" id="PF13426">
    <property type="entry name" value="PAS_9"/>
    <property type="match status" value="1"/>
</dbReference>
<evidence type="ECO:0000256" key="1">
    <source>
        <dbReference type="ARBA" id="ARBA00022630"/>
    </source>
</evidence>
<protein>
    <recommendedName>
        <fullName evidence="4">PAS domain-containing protein</fullName>
    </recommendedName>
</protein>
<reference evidence="5" key="1">
    <citation type="submission" date="2021-01" db="EMBL/GenBank/DDBJ databases">
        <authorList>
            <person name="Corre E."/>
            <person name="Pelletier E."/>
            <person name="Niang G."/>
            <person name="Scheremetjew M."/>
            <person name="Finn R."/>
            <person name="Kale V."/>
            <person name="Holt S."/>
            <person name="Cochrane G."/>
            <person name="Meng A."/>
            <person name="Brown T."/>
            <person name="Cohen L."/>
        </authorList>
    </citation>
    <scope>NUCLEOTIDE SEQUENCE</scope>
    <source>
        <strain evidence="5">CCMP1381</strain>
    </source>
</reference>
<dbReference type="AlphaFoldDB" id="A0A7S2HSI4"/>
<dbReference type="GO" id="GO:0005634">
    <property type="term" value="C:nucleus"/>
    <property type="evidence" value="ECO:0007669"/>
    <property type="project" value="TreeGrafter"/>
</dbReference>
<sequence>MCQNSFGMSIRNLVESCDVADRRTRELIDVLTQLVNDDAVQYLVTSAHGPEPIIVGCSRSWCERCGYSASEVVNRSCRFLQGPETDGKKLNHMRQAWDTRESSYLEVINYDKNGNSFLNKFVAVPLNGKDGHTVFYASIHEPSIQVLRRLSAIMYDNHINTIHGMETSL</sequence>
<evidence type="ECO:0000256" key="3">
    <source>
        <dbReference type="ARBA" id="ARBA00022991"/>
    </source>
</evidence>
<keyword evidence="1" id="KW-0285">Flavoprotein</keyword>
<name>A0A7S2HSI4_9STRA</name>
<evidence type="ECO:0000313" key="5">
    <source>
        <dbReference type="EMBL" id="CAD9499243.1"/>
    </source>
</evidence>
<dbReference type="InterPro" id="IPR035965">
    <property type="entry name" value="PAS-like_dom_sf"/>
</dbReference>
<proteinExistence type="predicted"/>
<dbReference type="InterPro" id="IPR000014">
    <property type="entry name" value="PAS"/>
</dbReference>
<organism evidence="5">
    <name type="scientific">Octactis speculum</name>
    <dbReference type="NCBI Taxonomy" id="3111310"/>
    <lineage>
        <taxon>Eukaryota</taxon>
        <taxon>Sar</taxon>
        <taxon>Stramenopiles</taxon>
        <taxon>Ochrophyta</taxon>
        <taxon>Dictyochophyceae</taxon>
        <taxon>Dictyochales</taxon>
        <taxon>Dictyochaceae</taxon>
        <taxon>Octactis</taxon>
    </lineage>
</organism>
<evidence type="ECO:0000256" key="2">
    <source>
        <dbReference type="ARBA" id="ARBA00022643"/>
    </source>
</evidence>